<dbReference type="Proteomes" id="UP000252477">
    <property type="component" value="Chromosome"/>
</dbReference>
<keyword evidence="1" id="KW-0732">Signal</keyword>
<dbReference type="RefSeq" id="WP_114190638.1">
    <property type="nucleotide sequence ID" value="NZ_CP029295.1"/>
</dbReference>
<gene>
    <name evidence="2" type="ORF">DA803_00175</name>
</gene>
<dbReference type="AlphaFoldDB" id="A0A2Z5IS97"/>
<evidence type="ECO:0000256" key="1">
    <source>
        <dbReference type="SAM" id="SignalP"/>
    </source>
</evidence>
<evidence type="ECO:0008006" key="4">
    <source>
        <dbReference type="Google" id="ProtNLM"/>
    </source>
</evidence>
<dbReference type="KEGG" id="mpho:DA803_00175"/>
<evidence type="ECO:0000313" key="3">
    <source>
        <dbReference type="Proteomes" id="UP000252477"/>
    </source>
</evidence>
<protein>
    <recommendedName>
        <fullName evidence="4">P60-like lipoprotein</fullName>
    </recommendedName>
</protein>
<accession>A0A2Z5IS97</accession>
<name>A0A2Z5IS97_9BACT</name>
<proteinExistence type="predicted"/>
<organism evidence="2 3">
    <name type="scientific">[Mycoplasma] phocae</name>
    <dbReference type="NCBI Taxonomy" id="142651"/>
    <lineage>
        <taxon>Bacteria</taxon>
        <taxon>Bacillati</taxon>
        <taxon>Mycoplasmatota</taxon>
        <taxon>Mycoplasmoidales</taxon>
        <taxon>Metamycoplasmataceae</taxon>
        <taxon>Metamycoplasma</taxon>
    </lineage>
</organism>
<feature type="chain" id="PRO_5016347029" description="P60-like lipoprotein" evidence="1">
    <location>
        <begin position="24"/>
        <end position="582"/>
    </location>
</feature>
<evidence type="ECO:0000313" key="2">
    <source>
        <dbReference type="EMBL" id="AXE60518.1"/>
    </source>
</evidence>
<feature type="signal peptide" evidence="1">
    <location>
        <begin position="1"/>
        <end position="23"/>
    </location>
</feature>
<sequence length="582" mass="66202">MKKKLKFLLGAAPLATLPILAVAASCTNSTDNGANAGYQSRILKETITKNKILTKIADTYLESFYENELTLANTAEAKKDPILFLMTDATTSTLNAKTRELFKYYAAIKLKEDPQFFWNLKSQFINANVDTNNFDPTPYVIPNDQQLNFILKNSEVITNSIRLELQKMLLVQVYFLKDRAEYKKLANNENGLDKYQLSLKAEIDKKDTPTSRKDLYNSFNFADDNLYLVKYLVDNPMIESWSFTDDRDMNLRLGQANISTFDDFNNLAKYQPSGVEQYEFNPTASANDHLIMTGSSEGFDLKNLRAYKGFIKNATNAGDLSTSLTSLQNELSSIFGFVDPKNNVVYSQDSFKFSKILAQEKNNPKIQATNALNEKAKTDKLTSFDSGDFTFEGLTQDSTNKSLFTKQINVDNKNYTLVFEQRGTITFDGQSLTVPMHLSVRELPNRHFYEFKSKLEYNAATKTFSGMQQLPEFNLDKYPTSVDVVKDNKIEAQYVVKVAPLYTNKKFKDAEQKDVDRKVFSFDLTPWANVSEQTIIANNIIAANTASLFREAVKYFKELGFRFDLKNINQDVLDTLKIEGLI</sequence>
<dbReference type="NCBIfam" id="NF045835">
    <property type="entry name" value="P60_lipo"/>
    <property type="match status" value="1"/>
</dbReference>
<keyword evidence="3" id="KW-1185">Reference proteome</keyword>
<dbReference type="OrthoDB" id="394871at2"/>
<dbReference type="InterPro" id="IPR054783">
    <property type="entry name" value="P60-like"/>
</dbReference>
<dbReference type="EMBL" id="CP029295">
    <property type="protein sequence ID" value="AXE60518.1"/>
    <property type="molecule type" value="Genomic_DNA"/>
</dbReference>
<reference evidence="2 3" key="1">
    <citation type="submission" date="2018-05" db="EMBL/GenBank/DDBJ databases">
        <title>Annotation of the Mycoplasma phocidae genome.</title>
        <authorList>
            <person name="Brown D.R."/>
            <person name="Kutish G.F."/>
            <person name="Frasca S.Jr."/>
        </authorList>
    </citation>
    <scope>NUCLEOTIDE SEQUENCE [LARGE SCALE GENOMIC DNA]</scope>
    <source>
        <strain evidence="2 3">105</strain>
    </source>
</reference>
<dbReference type="PROSITE" id="PS51257">
    <property type="entry name" value="PROKAR_LIPOPROTEIN"/>
    <property type="match status" value="1"/>
</dbReference>